<sequence>MAPGVALELHSTGPMPRQAQAAARQALEGAPQVLVSLGDGLSEQLTPVLTGRNVLHLNAEVGVLMARPLHRHPLTLTTSLHAWEAEWALGAHLGRSGRKSVHLLFSLLDSGYDLPYAFTAGLQSAGGQVRGTTLLDAPDSPAEAQRVVASLRAQDVQAVHVLASEGAPALLSACRRAGLEVSSGGLGLGNGTPPGVLGALGAPRQLSVAAGQPPRNQALFALGFDTGTWLSRALEAGTPRLPLALLAAMSAQTFTGARGPVTPDAQGHLIAGLFHSGGQGAALDPHRPAPTHPGVVAQTQAARSGWLTTFLHG</sequence>
<evidence type="ECO:0000313" key="4">
    <source>
        <dbReference type="EMBL" id="AFD27227.1"/>
    </source>
</evidence>
<evidence type="ECO:0000259" key="3">
    <source>
        <dbReference type="Pfam" id="PF13458"/>
    </source>
</evidence>
<keyword evidence="2" id="KW-0732">Signal</keyword>
<evidence type="ECO:0000313" key="5">
    <source>
        <dbReference type="Proteomes" id="UP000007575"/>
    </source>
</evidence>
<evidence type="ECO:0000256" key="1">
    <source>
        <dbReference type="ARBA" id="ARBA00010062"/>
    </source>
</evidence>
<dbReference type="InterPro" id="IPR028082">
    <property type="entry name" value="Peripla_BP_I"/>
</dbReference>
<geneLocation type="plasmid" evidence="4 5">
    <name>P1</name>
</geneLocation>
<protein>
    <recommendedName>
        <fullName evidence="3">Leucine-binding protein domain-containing protein</fullName>
    </recommendedName>
</protein>
<proteinExistence type="inferred from homology"/>
<keyword evidence="4" id="KW-0614">Plasmid</keyword>
<gene>
    <name evidence="4" type="ordered locus">DGo_PA0341</name>
</gene>
<dbReference type="EMBL" id="CP002192">
    <property type="protein sequence ID" value="AFD27227.1"/>
    <property type="molecule type" value="Genomic_DNA"/>
</dbReference>
<dbReference type="Pfam" id="PF13458">
    <property type="entry name" value="Peripla_BP_6"/>
    <property type="match status" value="1"/>
</dbReference>
<accession>H8H0H5</accession>
<evidence type="ECO:0000256" key="2">
    <source>
        <dbReference type="ARBA" id="ARBA00022729"/>
    </source>
</evidence>
<dbReference type="KEGG" id="dgo:DGo_PA0341"/>
<dbReference type="Gene3D" id="3.40.50.2300">
    <property type="match status" value="1"/>
</dbReference>
<dbReference type="PATRIC" id="fig|745776.4.peg.3375"/>
<keyword evidence="5" id="KW-1185">Reference proteome</keyword>
<dbReference type="InterPro" id="IPR028081">
    <property type="entry name" value="Leu-bd"/>
</dbReference>
<dbReference type="HOGENOM" id="CLU_887735_0_0_0"/>
<reference evidence="4 5" key="1">
    <citation type="journal article" date="2012" name="PLoS ONE">
        <title>Genome sequence and transcriptome analysis of the radioresistant bacterium Deinococcus gobiensis: insights into the extreme environmental adaptations.</title>
        <authorList>
            <person name="Yuan M."/>
            <person name="Chen M."/>
            <person name="Zhang W."/>
            <person name="Lu W."/>
            <person name="Wang J."/>
            <person name="Yang M."/>
            <person name="Zhao P."/>
            <person name="Tang R."/>
            <person name="Li X."/>
            <person name="Hao Y."/>
            <person name="Zhou Z."/>
            <person name="Zhan Y."/>
            <person name="Yu H."/>
            <person name="Teng C."/>
            <person name="Yan Y."/>
            <person name="Ping S."/>
            <person name="Wang Y."/>
            <person name="Lin M."/>
        </authorList>
    </citation>
    <scope>NUCLEOTIDE SEQUENCE [LARGE SCALE GENOMIC DNA]</scope>
    <source>
        <strain evidence="5">DSM 21396 / JCM 16679 / CGMCC 1.7299 / I-0</strain>
        <plasmid evidence="4">P1</plasmid>
    </source>
</reference>
<dbReference type="AlphaFoldDB" id="H8H0H5"/>
<organism evidence="4 5">
    <name type="scientific">Deinococcus gobiensis (strain DSM 21396 / JCM 16679 / CGMCC 1.7299 / I-0)</name>
    <dbReference type="NCBI Taxonomy" id="745776"/>
    <lineage>
        <taxon>Bacteria</taxon>
        <taxon>Thermotogati</taxon>
        <taxon>Deinococcota</taxon>
        <taxon>Deinococci</taxon>
        <taxon>Deinococcales</taxon>
        <taxon>Deinococcaceae</taxon>
        <taxon>Deinococcus</taxon>
    </lineage>
</organism>
<feature type="domain" description="Leucine-binding protein" evidence="3">
    <location>
        <begin position="16"/>
        <end position="181"/>
    </location>
</feature>
<name>H8H0H5_DEIGI</name>
<dbReference type="Proteomes" id="UP000007575">
    <property type="component" value="Plasmid P1"/>
</dbReference>
<dbReference type="SUPFAM" id="SSF53822">
    <property type="entry name" value="Periplasmic binding protein-like I"/>
    <property type="match status" value="1"/>
</dbReference>
<comment type="similarity">
    <text evidence="1">Belongs to the leucine-binding protein family.</text>
</comment>